<feature type="signal peptide" evidence="4">
    <location>
        <begin position="1"/>
        <end position="24"/>
    </location>
</feature>
<dbReference type="Pfam" id="PF00014">
    <property type="entry name" value="Kunitz_BPTI"/>
    <property type="match status" value="2"/>
</dbReference>
<dbReference type="PROSITE" id="PS00280">
    <property type="entry name" value="BPTI_KUNITZ_1"/>
    <property type="match status" value="1"/>
</dbReference>
<dbReference type="OrthoDB" id="4473401at2759"/>
<dbReference type="AlphaFoldDB" id="A0A2W1BI32"/>
<evidence type="ECO:0000256" key="2">
    <source>
        <dbReference type="ARBA" id="ARBA00022900"/>
    </source>
</evidence>
<organism evidence="6 7">
    <name type="scientific">Helicoverpa armigera</name>
    <name type="common">Cotton bollworm</name>
    <name type="synonym">Heliothis armigera</name>
    <dbReference type="NCBI Taxonomy" id="29058"/>
    <lineage>
        <taxon>Eukaryota</taxon>
        <taxon>Metazoa</taxon>
        <taxon>Ecdysozoa</taxon>
        <taxon>Arthropoda</taxon>
        <taxon>Hexapoda</taxon>
        <taxon>Insecta</taxon>
        <taxon>Pterygota</taxon>
        <taxon>Neoptera</taxon>
        <taxon>Endopterygota</taxon>
        <taxon>Lepidoptera</taxon>
        <taxon>Glossata</taxon>
        <taxon>Ditrysia</taxon>
        <taxon>Noctuoidea</taxon>
        <taxon>Noctuidae</taxon>
        <taxon>Heliothinae</taxon>
        <taxon>Helicoverpa</taxon>
    </lineage>
</organism>
<dbReference type="GO" id="GO:0004867">
    <property type="term" value="F:serine-type endopeptidase inhibitor activity"/>
    <property type="evidence" value="ECO:0007669"/>
    <property type="project" value="UniProtKB-KW"/>
</dbReference>
<keyword evidence="4" id="KW-0732">Signal</keyword>
<dbReference type="SMART" id="SM00131">
    <property type="entry name" value="KU"/>
    <property type="match status" value="2"/>
</dbReference>
<protein>
    <recommendedName>
        <fullName evidence="5">BPTI/Kunitz inhibitor domain-containing protein</fullName>
    </recommendedName>
</protein>
<dbReference type="SUPFAM" id="SSF57362">
    <property type="entry name" value="BPTI-like"/>
    <property type="match status" value="2"/>
</dbReference>
<sequence length="180" mass="21002">MFFAYYFNTLLSLFFVSFPQIMVAIENIEVPLTNRTLDDVSKQPWLVYCRFQKNEHACGRIIGSRRYYYDVRMETCVRFQYANCRHTYNMFSSLPACRSQCQDLGLRHAPVNVTENVYCRFQPEFGACNSYHPMFYFDISEMACKGFSFSGCGGNHNRFETINDCLKVCHPAVKQDANSK</sequence>
<keyword evidence="1" id="KW-0646">Protease inhibitor</keyword>
<gene>
    <name evidence="6" type="primary">HaOG209652</name>
    <name evidence="6" type="ORF">B5X24_HaOG209652</name>
</gene>
<dbReference type="InterPro" id="IPR036880">
    <property type="entry name" value="Kunitz_BPTI_sf"/>
</dbReference>
<accession>A0A2W1BI32</accession>
<keyword evidence="3" id="KW-1015">Disulfide bond</keyword>
<feature type="chain" id="PRO_5015927006" description="BPTI/Kunitz inhibitor domain-containing protein" evidence="4">
    <location>
        <begin position="25"/>
        <end position="180"/>
    </location>
</feature>
<dbReference type="FunFam" id="4.10.410.10:FF:000020">
    <property type="entry name" value="Collagen, type VI, alpha 3"/>
    <property type="match status" value="1"/>
</dbReference>
<evidence type="ECO:0000259" key="5">
    <source>
        <dbReference type="PROSITE" id="PS50279"/>
    </source>
</evidence>
<dbReference type="EMBL" id="KZ150110">
    <property type="protein sequence ID" value="PZC73364.1"/>
    <property type="molecule type" value="Genomic_DNA"/>
</dbReference>
<dbReference type="Proteomes" id="UP000249218">
    <property type="component" value="Unassembled WGS sequence"/>
</dbReference>
<dbReference type="PRINTS" id="PR00759">
    <property type="entry name" value="BASICPTASE"/>
</dbReference>
<dbReference type="PANTHER" id="PTHR10083">
    <property type="entry name" value="KUNITZ-TYPE PROTEASE INHIBITOR-RELATED"/>
    <property type="match status" value="1"/>
</dbReference>
<dbReference type="InterPro" id="IPR050098">
    <property type="entry name" value="TFPI/VKTCI-like"/>
</dbReference>
<keyword evidence="2" id="KW-0722">Serine protease inhibitor</keyword>
<dbReference type="CDD" id="cd00109">
    <property type="entry name" value="Kunitz-type"/>
    <property type="match status" value="1"/>
</dbReference>
<feature type="domain" description="BPTI/Kunitz inhibitor" evidence="5">
    <location>
        <begin position="49"/>
        <end position="101"/>
    </location>
</feature>
<dbReference type="InterPro" id="IPR002223">
    <property type="entry name" value="Kunitz_BPTI"/>
</dbReference>
<feature type="domain" description="BPTI/Kunitz inhibitor" evidence="5">
    <location>
        <begin position="119"/>
        <end position="169"/>
    </location>
</feature>
<evidence type="ECO:0000256" key="3">
    <source>
        <dbReference type="ARBA" id="ARBA00023157"/>
    </source>
</evidence>
<keyword evidence="7" id="KW-1185">Reference proteome</keyword>
<reference evidence="6 7" key="1">
    <citation type="journal article" date="2017" name="BMC Biol.">
        <title>Genomic innovations, transcriptional plasticity and gene loss underlying the evolution and divergence of two highly polyphagous and invasive Helicoverpa pest species.</title>
        <authorList>
            <person name="Pearce S.L."/>
            <person name="Clarke D.F."/>
            <person name="East P.D."/>
            <person name="Elfekih S."/>
            <person name="Gordon K.H."/>
            <person name="Jermiin L.S."/>
            <person name="McGaughran A."/>
            <person name="Oakeshott J.G."/>
            <person name="Papanikolaou A."/>
            <person name="Perera O.P."/>
            <person name="Rane R.V."/>
            <person name="Richards S."/>
            <person name="Tay W.T."/>
            <person name="Walsh T.K."/>
            <person name="Anderson A."/>
            <person name="Anderson C.J."/>
            <person name="Asgari S."/>
            <person name="Board P.G."/>
            <person name="Bretschneider A."/>
            <person name="Campbell P.M."/>
            <person name="Chertemps T."/>
            <person name="Christeller J.T."/>
            <person name="Coppin C.W."/>
            <person name="Downes S.J."/>
            <person name="Duan G."/>
            <person name="Farnsworth C.A."/>
            <person name="Good R.T."/>
            <person name="Han L.B."/>
            <person name="Han Y.C."/>
            <person name="Hatje K."/>
            <person name="Horne I."/>
            <person name="Huang Y.P."/>
            <person name="Hughes D.S."/>
            <person name="Jacquin-Joly E."/>
            <person name="James W."/>
            <person name="Jhangiani S."/>
            <person name="Kollmar M."/>
            <person name="Kuwar S.S."/>
            <person name="Li S."/>
            <person name="Liu N.Y."/>
            <person name="Maibeche M.T."/>
            <person name="Miller J.R."/>
            <person name="Montagne N."/>
            <person name="Perry T."/>
            <person name="Qu J."/>
            <person name="Song S.V."/>
            <person name="Sutton G.G."/>
            <person name="Vogel H."/>
            <person name="Walenz B.P."/>
            <person name="Xu W."/>
            <person name="Zhang H.J."/>
            <person name="Zou Z."/>
            <person name="Batterham P."/>
            <person name="Edwards O.R."/>
            <person name="Feyereisen R."/>
            <person name="Gibbs R.A."/>
            <person name="Heckel D.G."/>
            <person name="McGrath A."/>
            <person name="Robin C."/>
            <person name="Scherer S.E."/>
            <person name="Worley K.C."/>
            <person name="Wu Y.D."/>
        </authorList>
    </citation>
    <scope>NUCLEOTIDE SEQUENCE [LARGE SCALE GENOMIC DNA]</scope>
    <source>
        <strain evidence="6">Harm_GR_Male_#8</strain>
        <tissue evidence="6">Whole organism</tissue>
    </source>
</reference>
<evidence type="ECO:0000256" key="4">
    <source>
        <dbReference type="SAM" id="SignalP"/>
    </source>
</evidence>
<dbReference type="PROSITE" id="PS50279">
    <property type="entry name" value="BPTI_KUNITZ_2"/>
    <property type="match status" value="2"/>
</dbReference>
<proteinExistence type="predicted"/>
<evidence type="ECO:0000313" key="7">
    <source>
        <dbReference type="Proteomes" id="UP000249218"/>
    </source>
</evidence>
<evidence type="ECO:0000313" key="6">
    <source>
        <dbReference type="EMBL" id="PZC73364.1"/>
    </source>
</evidence>
<dbReference type="Gene3D" id="4.10.410.10">
    <property type="entry name" value="Pancreatic trypsin inhibitor Kunitz domain"/>
    <property type="match status" value="2"/>
</dbReference>
<dbReference type="InterPro" id="IPR020901">
    <property type="entry name" value="Prtase_inh_Kunz-CS"/>
</dbReference>
<name>A0A2W1BI32_HELAM</name>
<evidence type="ECO:0000256" key="1">
    <source>
        <dbReference type="ARBA" id="ARBA00022690"/>
    </source>
</evidence>